<dbReference type="Proteomes" id="UP000321523">
    <property type="component" value="Unassembled WGS sequence"/>
</dbReference>
<reference evidence="1 2" key="1">
    <citation type="submission" date="2019-07" db="EMBL/GenBank/DDBJ databases">
        <title>Whole genome shotgun sequence of Skermanella aerolata NBRC 106429.</title>
        <authorList>
            <person name="Hosoyama A."/>
            <person name="Uohara A."/>
            <person name="Ohji S."/>
            <person name="Ichikawa N."/>
        </authorList>
    </citation>
    <scope>NUCLEOTIDE SEQUENCE [LARGE SCALE GENOMIC DNA]</scope>
    <source>
        <strain evidence="1 2">NBRC 106429</strain>
    </source>
</reference>
<evidence type="ECO:0000313" key="1">
    <source>
        <dbReference type="EMBL" id="GEO43181.1"/>
    </source>
</evidence>
<evidence type="ECO:0000313" key="2">
    <source>
        <dbReference type="Proteomes" id="UP000321523"/>
    </source>
</evidence>
<keyword evidence="2" id="KW-1185">Reference proteome</keyword>
<protein>
    <submittedName>
        <fullName evidence="1">Uncharacterized protein</fullName>
    </submittedName>
</protein>
<dbReference type="EMBL" id="BJYZ01000066">
    <property type="protein sequence ID" value="GEO43181.1"/>
    <property type="molecule type" value="Genomic_DNA"/>
</dbReference>
<accession>A0A512E372</accession>
<gene>
    <name evidence="1" type="ORF">SAE02_73290</name>
</gene>
<dbReference type="OrthoDB" id="7574088at2"/>
<organism evidence="1 2">
    <name type="scientific">Skermanella aerolata</name>
    <dbReference type="NCBI Taxonomy" id="393310"/>
    <lineage>
        <taxon>Bacteria</taxon>
        <taxon>Pseudomonadati</taxon>
        <taxon>Pseudomonadota</taxon>
        <taxon>Alphaproteobacteria</taxon>
        <taxon>Rhodospirillales</taxon>
        <taxon>Azospirillaceae</taxon>
        <taxon>Skermanella</taxon>
    </lineage>
</organism>
<dbReference type="RefSeq" id="WP_044436816.1">
    <property type="nucleotide sequence ID" value="NZ_BJYZ01000066.1"/>
</dbReference>
<comment type="caution">
    <text evidence="1">The sequence shown here is derived from an EMBL/GenBank/DDBJ whole genome shotgun (WGS) entry which is preliminary data.</text>
</comment>
<dbReference type="AlphaFoldDB" id="A0A512E372"/>
<name>A0A512E372_9PROT</name>
<proteinExistence type="predicted"/>
<sequence>MAAISSVFTIARVAEMLGEDEDLLHEVSLYMEPEHGVLWIYGIGDEEVLAFTGFGIENLRDLIPLYKKTAPGP</sequence>